<dbReference type="Pfam" id="PF13976">
    <property type="entry name" value="gag_pre-integrs"/>
    <property type="match status" value="1"/>
</dbReference>
<evidence type="ECO:0000313" key="5">
    <source>
        <dbReference type="EMBL" id="GIM11562.1"/>
    </source>
</evidence>
<dbReference type="GO" id="GO:0016787">
    <property type="term" value="F:hydrolase activity"/>
    <property type="evidence" value="ECO:0007669"/>
    <property type="project" value="UniProtKB-KW"/>
</dbReference>
<dbReference type="PROSITE" id="PS50994">
    <property type="entry name" value="INTEGRASE"/>
    <property type="match status" value="1"/>
</dbReference>
<proteinExistence type="predicted"/>
<feature type="compositionally biased region" description="Acidic residues" evidence="3">
    <location>
        <begin position="340"/>
        <end position="349"/>
    </location>
</feature>
<evidence type="ECO:0000313" key="6">
    <source>
        <dbReference type="Proteomes" id="UP000722791"/>
    </source>
</evidence>
<dbReference type="GO" id="GO:0046872">
    <property type="term" value="F:metal ion binding"/>
    <property type="evidence" value="ECO:0007669"/>
    <property type="project" value="UniProtKB-KW"/>
</dbReference>
<dbReference type="InterPro" id="IPR043502">
    <property type="entry name" value="DNA/RNA_pol_sf"/>
</dbReference>
<dbReference type="GO" id="GO:0003676">
    <property type="term" value="F:nucleic acid binding"/>
    <property type="evidence" value="ECO:0007669"/>
    <property type="project" value="InterPro"/>
</dbReference>
<dbReference type="CDD" id="cd09272">
    <property type="entry name" value="RNase_HI_RT_Ty1"/>
    <property type="match status" value="1"/>
</dbReference>
<comment type="caution">
    <text evidence="5">The sequence shown here is derived from an EMBL/GenBank/DDBJ whole genome shotgun (WGS) entry which is preliminary data.</text>
</comment>
<feature type="compositionally biased region" description="Gly residues" evidence="3">
    <location>
        <begin position="359"/>
        <end position="393"/>
    </location>
</feature>
<dbReference type="Proteomes" id="UP000722791">
    <property type="component" value="Unassembled WGS sequence"/>
</dbReference>
<evidence type="ECO:0000259" key="4">
    <source>
        <dbReference type="PROSITE" id="PS50994"/>
    </source>
</evidence>
<sequence>MRNGLYALEGVQVVRRSTGCEASLPQHGSCAAAAAGDVSGARLWHRRLGHLGYDNLDVMVRDGMVVGMDIGRAGIQEAKSGVCAPCVMAKQRRGPYPATGHKAAVPLGLIHLDVCGPMPEVSLGGMRYVTVLLDDCTGLSTVAFTPSKAAVREKVILMINTLERASGHLVKEVRSDRGTEFLNAELSAFFSSKGIVHGTTVGYTPEQNGAAERLNRTLLEKARAMLVESKLPKQLWGEAVSTANTLRNVSPVRGQKVTPCEAFYGFKPDVRHLRVFGCAAYVYVPAEKRDKLDPKSQRGVLVGFGQGGQYRVLVDDVVKICSDVRFDEEDFSHPKLVMDVEDESDDSDEDAKAPDGEVGPPGAGGGSPGAGGGPSGASGGPSGSGGGPSGADGGSSDENPGDEEAAVNDREEVAVQATERRYPQRERRPPLRYRQDGGRANAAAVAEVVEPAIPQTFDEAVSGPHAAQWWQAMEEEMAAQYDNHTWELAKPPPGAKILPCRWVYTLKKNEAGGIERFKARLVAKGFEQREGIDYGELFAPTTRFASLRALLATAAARGMHVHQLDVSTAFLNGELEEELWMRQPPGFGAEDKTNACRLLRSLYGLKQAPRCWYDKLVAKLEILGFKPSTADPAMFIRTSAEGTVWVLVHVDDVAVASENLELVKWAKAELGKFFKVRDLGVASFYLGMEIAWDKNGAIMLSQRRYIGEILKRHQMEQVKPRATPLPVGSRVMPAGEKDEILADATPYRALVGELNYLATSTRPDIAQALGTLARFMARPTKEHWRLALGVVRYLAGTRNFGLKFGGSGDLAFTGFSDSDWAGDPATRRSTSGFAFLLGGAAVSWSSRLQRTVAVSSVEAEYQATALAVREALWFRKLAWDLGVSKGPVAISLDSQGALSLGTNSITSVRSKHIDVHHHVVRERVSRGEVVLGYCSTERMVADVLTKPLGEVKFRWCREALGVVSVTDT</sequence>
<keyword evidence="1" id="KW-0479">Metal-binding</keyword>
<dbReference type="SUPFAM" id="SSF56672">
    <property type="entry name" value="DNA/RNA polymerases"/>
    <property type="match status" value="1"/>
</dbReference>
<dbReference type="InterPro" id="IPR036397">
    <property type="entry name" value="RNaseH_sf"/>
</dbReference>
<feature type="region of interest" description="Disordered" evidence="3">
    <location>
        <begin position="340"/>
        <end position="439"/>
    </location>
</feature>
<feature type="domain" description="Integrase catalytic" evidence="4">
    <location>
        <begin position="102"/>
        <end position="267"/>
    </location>
</feature>
<dbReference type="InterPro" id="IPR012337">
    <property type="entry name" value="RNaseH-like_sf"/>
</dbReference>
<dbReference type="InterPro" id="IPR001584">
    <property type="entry name" value="Integrase_cat-core"/>
</dbReference>
<dbReference type="AlphaFoldDB" id="A0A8J4GR11"/>
<dbReference type="Pfam" id="PF25597">
    <property type="entry name" value="SH3_retrovirus"/>
    <property type="match status" value="1"/>
</dbReference>
<feature type="compositionally biased region" description="Basic and acidic residues" evidence="3">
    <location>
        <begin position="407"/>
        <end position="437"/>
    </location>
</feature>
<reference evidence="5" key="1">
    <citation type="journal article" date="2021" name="Proc. Natl. Acad. Sci. U.S.A.">
        <title>Three genomes in the algal genus Volvox reveal the fate of a haploid sex-determining region after a transition to homothallism.</title>
        <authorList>
            <person name="Yamamoto K."/>
            <person name="Hamaji T."/>
            <person name="Kawai-Toyooka H."/>
            <person name="Matsuzaki R."/>
            <person name="Takahashi F."/>
            <person name="Nishimura Y."/>
            <person name="Kawachi M."/>
            <person name="Noguchi H."/>
            <person name="Minakuchi Y."/>
            <person name="Umen J.G."/>
            <person name="Toyoda A."/>
            <person name="Nozaki H."/>
        </authorList>
    </citation>
    <scope>NUCLEOTIDE SEQUENCE</scope>
    <source>
        <strain evidence="5">NIES-3785</strain>
    </source>
</reference>
<evidence type="ECO:0000256" key="1">
    <source>
        <dbReference type="ARBA" id="ARBA00022723"/>
    </source>
</evidence>
<evidence type="ECO:0000256" key="2">
    <source>
        <dbReference type="ARBA" id="ARBA00022801"/>
    </source>
</evidence>
<evidence type="ECO:0000256" key="3">
    <source>
        <dbReference type="SAM" id="MobiDB-lite"/>
    </source>
</evidence>
<keyword evidence="2" id="KW-0378">Hydrolase</keyword>
<organism evidence="5 6">
    <name type="scientific">Volvox reticuliferus</name>
    <dbReference type="NCBI Taxonomy" id="1737510"/>
    <lineage>
        <taxon>Eukaryota</taxon>
        <taxon>Viridiplantae</taxon>
        <taxon>Chlorophyta</taxon>
        <taxon>core chlorophytes</taxon>
        <taxon>Chlorophyceae</taxon>
        <taxon>CS clade</taxon>
        <taxon>Chlamydomonadales</taxon>
        <taxon>Volvocaceae</taxon>
        <taxon>Volvox</taxon>
    </lineage>
</organism>
<name>A0A8J4GR11_9CHLO</name>
<dbReference type="InterPro" id="IPR013103">
    <property type="entry name" value="RVT_2"/>
</dbReference>
<dbReference type="InterPro" id="IPR057670">
    <property type="entry name" value="SH3_retrovirus"/>
</dbReference>
<dbReference type="InterPro" id="IPR025724">
    <property type="entry name" value="GAG-pre-integrase_dom"/>
</dbReference>
<accession>A0A8J4GR11</accession>
<dbReference type="PANTHER" id="PTHR42648">
    <property type="entry name" value="TRANSPOSASE, PUTATIVE-RELATED"/>
    <property type="match status" value="1"/>
</dbReference>
<dbReference type="InterPro" id="IPR039537">
    <property type="entry name" value="Retrotran_Ty1/copia-like"/>
</dbReference>
<gene>
    <name evidence="5" type="ORF">Vretimale_15045</name>
</gene>
<dbReference type="Gene3D" id="3.30.420.10">
    <property type="entry name" value="Ribonuclease H-like superfamily/Ribonuclease H"/>
    <property type="match status" value="1"/>
</dbReference>
<dbReference type="PANTHER" id="PTHR42648:SF28">
    <property type="entry name" value="TRANSPOSON-ENCODED PROTEIN WITH RIBONUCLEASE H-LIKE AND RETROVIRUS ZINC FINGER-LIKE DOMAINS"/>
    <property type="match status" value="1"/>
</dbReference>
<dbReference type="GO" id="GO:0015074">
    <property type="term" value="P:DNA integration"/>
    <property type="evidence" value="ECO:0007669"/>
    <property type="project" value="InterPro"/>
</dbReference>
<protein>
    <recommendedName>
        <fullName evidence="4">Integrase catalytic domain-containing protein</fullName>
    </recommendedName>
</protein>
<dbReference type="EMBL" id="BNCQ01000039">
    <property type="protein sequence ID" value="GIM11562.1"/>
    <property type="molecule type" value="Genomic_DNA"/>
</dbReference>
<dbReference type="SUPFAM" id="SSF53098">
    <property type="entry name" value="Ribonuclease H-like"/>
    <property type="match status" value="1"/>
</dbReference>
<dbReference type="Pfam" id="PF07727">
    <property type="entry name" value="RVT_2"/>
    <property type="match status" value="1"/>
</dbReference>